<keyword evidence="4" id="KW-1185">Reference proteome</keyword>
<dbReference type="InterPro" id="IPR023631">
    <property type="entry name" value="Amidase_dom"/>
</dbReference>
<dbReference type="PANTHER" id="PTHR11895:SF169">
    <property type="entry name" value="GLUTAMYL-TRNA(GLN) AMIDOTRANSFERASE"/>
    <property type="match status" value="1"/>
</dbReference>
<evidence type="ECO:0000259" key="2">
    <source>
        <dbReference type="Pfam" id="PF01425"/>
    </source>
</evidence>
<evidence type="ECO:0000256" key="1">
    <source>
        <dbReference type="ARBA" id="ARBA00009199"/>
    </source>
</evidence>
<dbReference type="OrthoDB" id="245563at2759"/>
<organism evidence="3 4">
    <name type="scientific">Rhodotorula taiwanensis</name>
    <dbReference type="NCBI Taxonomy" id="741276"/>
    <lineage>
        <taxon>Eukaryota</taxon>
        <taxon>Fungi</taxon>
        <taxon>Dikarya</taxon>
        <taxon>Basidiomycota</taxon>
        <taxon>Pucciniomycotina</taxon>
        <taxon>Microbotryomycetes</taxon>
        <taxon>Sporidiobolales</taxon>
        <taxon>Sporidiobolaceae</taxon>
        <taxon>Rhodotorula</taxon>
    </lineage>
</organism>
<dbReference type="SUPFAM" id="SSF75304">
    <property type="entry name" value="Amidase signature (AS) enzymes"/>
    <property type="match status" value="1"/>
</dbReference>
<dbReference type="InterPro" id="IPR036928">
    <property type="entry name" value="AS_sf"/>
</dbReference>
<dbReference type="InterPro" id="IPR020556">
    <property type="entry name" value="Amidase_CS"/>
</dbReference>
<proteinExistence type="inferred from homology"/>
<comment type="caution">
    <text evidence="3">The sequence shown here is derived from an EMBL/GenBank/DDBJ whole genome shotgun (WGS) entry which is preliminary data.</text>
</comment>
<accession>A0A2S5B4Z9</accession>
<dbReference type="AlphaFoldDB" id="A0A2S5B4Z9"/>
<feature type="domain" description="Amidase" evidence="2">
    <location>
        <begin position="26"/>
        <end position="449"/>
    </location>
</feature>
<dbReference type="Gene3D" id="1.20.58.1700">
    <property type="match status" value="1"/>
</dbReference>
<gene>
    <name evidence="3" type="ORF">BMF94_5220</name>
</gene>
<sequence>MTWDGSLTIAALQSAYDSGATTPAQVVETLSRRIGNYAAKDPAVWIDLVPLDDILVRARELEQRYAGRTKPLLYGIPFSVKNSIDVAGMKTTAACPSFAFTPKETAPVVQRCLDEGAILMGTTNLEQFATGLTGCRSPYGYPRSVYDGDYTSGGSSSGSAVSVGAGLVSFSIGSDTAGSIRLPAVCNGLIGMKPTLYTVSTRGVVPASKTADCVSVLATTVADARTALEVIRWYDEQDTLARPFSMFDNLTAWPSEVRYGLPPQEALDSLCPEYAQVFEQIVSRLQDPQTHLASSDFDYTPFELANGLMYGSSIVVQRLVSFDDYLKQHGTSKLHPAVAKIFDASKGFDAIQAYQDQFKQLEYKRLVERQFRDNIDVLIVPTTVQHWKVEEVEVDPIGRNAQLGRFSMFVNLVDLCAIALPTGSWTNAAGKEMPFGITLIAPAGRDEDLMRLAERLLPILPAPPARSTA</sequence>
<dbReference type="GO" id="GO:0003824">
    <property type="term" value="F:catalytic activity"/>
    <property type="evidence" value="ECO:0007669"/>
    <property type="project" value="InterPro"/>
</dbReference>
<dbReference type="Gene3D" id="3.90.1300.10">
    <property type="entry name" value="Amidase signature (AS) domain"/>
    <property type="match status" value="1"/>
</dbReference>
<dbReference type="Proteomes" id="UP000237144">
    <property type="component" value="Unassembled WGS sequence"/>
</dbReference>
<reference evidence="3 4" key="1">
    <citation type="journal article" date="2018" name="Front. Microbiol.">
        <title>Prospects for Fungal Bioremediation of Acidic Radioactive Waste Sites: Characterization and Genome Sequence of Rhodotorula taiwanensis MD1149.</title>
        <authorList>
            <person name="Tkavc R."/>
            <person name="Matrosova V.Y."/>
            <person name="Grichenko O.E."/>
            <person name="Gostincar C."/>
            <person name="Volpe R.P."/>
            <person name="Klimenkova P."/>
            <person name="Gaidamakova E.K."/>
            <person name="Zhou C.E."/>
            <person name="Stewart B.J."/>
            <person name="Lyman M.G."/>
            <person name="Malfatti S.A."/>
            <person name="Rubinfeld B."/>
            <person name="Courtot M."/>
            <person name="Singh J."/>
            <person name="Dalgard C.L."/>
            <person name="Hamilton T."/>
            <person name="Frey K.G."/>
            <person name="Gunde-Cimerman N."/>
            <person name="Dugan L."/>
            <person name="Daly M.J."/>
        </authorList>
    </citation>
    <scope>NUCLEOTIDE SEQUENCE [LARGE SCALE GENOMIC DNA]</scope>
    <source>
        <strain evidence="3 4">MD1149</strain>
    </source>
</reference>
<protein>
    <recommendedName>
        <fullName evidence="2">Amidase domain-containing protein</fullName>
    </recommendedName>
</protein>
<evidence type="ECO:0000313" key="4">
    <source>
        <dbReference type="Proteomes" id="UP000237144"/>
    </source>
</evidence>
<comment type="similarity">
    <text evidence="1">Belongs to the amidase family.</text>
</comment>
<name>A0A2S5B4Z9_9BASI</name>
<evidence type="ECO:0000313" key="3">
    <source>
        <dbReference type="EMBL" id="POY71859.1"/>
    </source>
</evidence>
<dbReference type="PANTHER" id="PTHR11895">
    <property type="entry name" value="TRANSAMIDASE"/>
    <property type="match status" value="1"/>
</dbReference>
<dbReference type="EMBL" id="PJQD01000072">
    <property type="protein sequence ID" value="POY71859.1"/>
    <property type="molecule type" value="Genomic_DNA"/>
</dbReference>
<dbReference type="STRING" id="741276.A0A2S5B4Z9"/>
<dbReference type="Pfam" id="PF01425">
    <property type="entry name" value="Amidase"/>
    <property type="match status" value="1"/>
</dbReference>
<dbReference type="PROSITE" id="PS00571">
    <property type="entry name" value="AMIDASES"/>
    <property type="match status" value="1"/>
</dbReference>
<dbReference type="InterPro" id="IPR000120">
    <property type="entry name" value="Amidase"/>
</dbReference>